<dbReference type="CDD" id="cd24052">
    <property type="entry name" value="ASKHA_NBD_HpPPX-GppA-like"/>
    <property type="match status" value="1"/>
</dbReference>
<dbReference type="AlphaFoldDB" id="A0A926HTH6"/>
<evidence type="ECO:0000256" key="1">
    <source>
        <dbReference type="ARBA" id="ARBA00007125"/>
    </source>
</evidence>
<dbReference type="SUPFAM" id="SSF53067">
    <property type="entry name" value="Actin-like ATPase domain"/>
    <property type="match status" value="2"/>
</dbReference>
<feature type="domain" description="Ppx/GppA phosphatase N-terminal" evidence="2">
    <location>
        <begin position="17"/>
        <end position="296"/>
    </location>
</feature>
<sequence>MICGIIDVGSNTIRLSIYRCENGTFKLLLGKKVMAGLAGYVQEGVLTRRGIRKAVAVLQSYRELLDNFDIRTVRVFATASLRNVANSAETLEEIERETGFSVDLISGTEEAALDFVGAAHTLDITDGVMVDIGGGSTEIVIYENARQIKALSMPIGSLNLYTSHVEGLLPTEKERRAMRRTVEKALRDLGDFRDERYDLIIGVGGTIRAAGRLMIDREVLPDNTRQFSVSQVRSLLKSMSNDKPTLRRILQVTPERVHTIIPGMTILSTICRQFDSQSLFVSKFGVREGYLYKTILENGEPVEDEKSPAS</sequence>
<accession>A0A926HTH6</accession>
<dbReference type="Pfam" id="PF02541">
    <property type="entry name" value="Ppx-GppA"/>
    <property type="match status" value="1"/>
</dbReference>
<dbReference type="InterPro" id="IPR043129">
    <property type="entry name" value="ATPase_NBD"/>
</dbReference>
<evidence type="ECO:0000313" key="4">
    <source>
        <dbReference type="Proteomes" id="UP000620366"/>
    </source>
</evidence>
<dbReference type="InterPro" id="IPR050273">
    <property type="entry name" value="GppA/Ppx_hydrolase"/>
</dbReference>
<dbReference type="PANTHER" id="PTHR30005">
    <property type="entry name" value="EXOPOLYPHOSPHATASE"/>
    <property type="match status" value="1"/>
</dbReference>
<name>A0A926HTH6_9FIRM</name>
<dbReference type="GO" id="GO:0006357">
    <property type="term" value="P:regulation of transcription by RNA polymerase II"/>
    <property type="evidence" value="ECO:0007669"/>
    <property type="project" value="TreeGrafter"/>
</dbReference>
<organism evidence="3 4">
    <name type="scientific">Feifania hominis</name>
    <dbReference type="NCBI Taxonomy" id="2763660"/>
    <lineage>
        <taxon>Bacteria</taxon>
        <taxon>Bacillati</taxon>
        <taxon>Bacillota</taxon>
        <taxon>Clostridia</taxon>
        <taxon>Eubacteriales</taxon>
        <taxon>Feifaniaceae</taxon>
        <taxon>Feifania</taxon>
    </lineage>
</organism>
<keyword evidence="4" id="KW-1185">Reference proteome</keyword>
<dbReference type="PANTHER" id="PTHR30005:SF0">
    <property type="entry name" value="RETROGRADE REGULATION PROTEIN 2"/>
    <property type="match status" value="1"/>
</dbReference>
<dbReference type="Gene3D" id="3.30.420.150">
    <property type="entry name" value="Exopolyphosphatase. Domain 2"/>
    <property type="match status" value="1"/>
</dbReference>
<evidence type="ECO:0000313" key="3">
    <source>
        <dbReference type="EMBL" id="MBC8535879.1"/>
    </source>
</evidence>
<comment type="similarity">
    <text evidence="1">Belongs to the GppA/Ppx family.</text>
</comment>
<reference evidence="3" key="1">
    <citation type="submission" date="2020-08" db="EMBL/GenBank/DDBJ databases">
        <title>Genome public.</title>
        <authorList>
            <person name="Liu C."/>
            <person name="Sun Q."/>
        </authorList>
    </citation>
    <scope>NUCLEOTIDE SEQUENCE</scope>
    <source>
        <strain evidence="3">BX7</strain>
    </source>
</reference>
<dbReference type="Gene3D" id="3.30.420.40">
    <property type="match status" value="1"/>
</dbReference>
<proteinExistence type="inferred from homology"/>
<dbReference type="EMBL" id="JACRSP010000002">
    <property type="protein sequence ID" value="MBC8535879.1"/>
    <property type="molecule type" value="Genomic_DNA"/>
</dbReference>
<dbReference type="RefSeq" id="WP_249299621.1">
    <property type="nucleotide sequence ID" value="NZ_JACRSP010000002.1"/>
</dbReference>
<dbReference type="InterPro" id="IPR003695">
    <property type="entry name" value="Ppx_GppA_N"/>
</dbReference>
<evidence type="ECO:0000259" key="2">
    <source>
        <dbReference type="Pfam" id="PF02541"/>
    </source>
</evidence>
<protein>
    <submittedName>
        <fullName evidence="3">Phosphatase</fullName>
    </submittedName>
</protein>
<comment type="caution">
    <text evidence="3">The sequence shown here is derived from an EMBL/GenBank/DDBJ whole genome shotgun (WGS) entry which is preliminary data.</text>
</comment>
<dbReference type="Proteomes" id="UP000620366">
    <property type="component" value="Unassembled WGS sequence"/>
</dbReference>
<gene>
    <name evidence="3" type="ORF">H8695_04130</name>
</gene>